<dbReference type="GeneID" id="127749756"/>
<keyword evidence="1" id="KW-1185">Reference proteome</keyword>
<reference evidence="2" key="1">
    <citation type="submission" date="2025-08" db="UniProtKB">
        <authorList>
            <consortium name="RefSeq"/>
        </authorList>
    </citation>
    <scope>IDENTIFICATION</scope>
    <source>
        <tissue evidence="2">Whole organism</tissue>
    </source>
</reference>
<evidence type="ECO:0000313" key="1">
    <source>
        <dbReference type="Proteomes" id="UP000504606"/>
    </source>
</evidence>
<dbReference type="AlphaFoldDB" id="A0A9C6U7Z4"/>
<dbReference type="Proteomes" id="UP000504606">
    <property type="component" value="Unplaced"/>
</dbReference>
<dbReference type="RefSeq" id="XP_052125242.1">
    <property type="nucleotide sequence ID" value="XM_052269282.1"/>
</dbReference>
<sequence length="113" mass="12379">MSLDRFCGTEIGASVSLIIGRLDIDHRHTTTKNREVATPIKLAGQSTPIRDSALNLSARSTSKWSVSHIESLSCERKGAFAPRKLYGDSETTDYQGELSSTHCSKVSCAKFLF</sequence>
<dbReference type="KEGG" id="foc:127749756"/>
<name>A0A9C6U7Z4_FRAOC</name>
<evidence type="ECO:0000313" key="2">
    <source>
        <dbReference type="RefSeq" id="XP_052125242.1"/>
    </source>
</evidence>
<accession>A0A9C6U7Z4</accession>
<protein>
    <submittedName>
        <fullName evidence="2">Uncharacterized protein LOC127749756</fullName>
    </submittedName>
</protein>
<organism evidence="1 2">
    <name type="scientific">Frankliniella occidentalis</name>
    <name type="common">Western flower thrips</name>
    <name type="synonym">Euthrips occidentalis</name>
    <dbReference type="NCBI Taxonomy" id="133901"/>
    <lineage>
        <taxon>Eukaryota</taxon>
        <taxon>Metazoa</taxon>
        <taxon>Ecdysozoa</taxon>
        <taxon>Arthropoda</taxon>
        <taxon>Hexapoda</taxon>
        <taxon>Insecta</taxon>
        <taxon>Pterygota</taxon>
        <taxon>Neoptera</taxon>
        <taxon>Paraneoptera</taxon>
        <taxon>Thysanoptera</taxon>
        <taxon>Terebrantia</taxon>
        <taxon>Thripoidea</taxon>
        <taxon>Thripidae</taxon>
        <taxon>Frankliniella</taxon>
    </lineage>
</organism>
<proteinExistence type="predicted"/>
<gene>
    <name evidence="2" type="primary">LOC127749756</name>
</gene>